<evidence type="ECO:0000313" key="2">
    <source>
        <dbReference type="EMBL" id="THU92912.1"/>
    </source>
</evidence>
<dbReference type="OrthoDB" id="3235800at2759"/>
<protein>
    <recommendedName>
        <fullName evidence="1">DUF6570 domain-containing protein</fullName>
    </recommendedName>
</protein>
<reference evidence="2 3" key="1">
    <citation type="journal article" date="2019" name="Nat. Ecol. Evol.">
        <title>Megaphylogeny resolves global patterns of mushroom evolution.</title>
        <authorList>
            <person name="Varga T."/>
            <person name="Krizsan K."/>
            <person name="Foldi C."/>
            <person name="Dima B."/>
            <person name="Sanchez-Garcia M."/>
            <person name="Sanchez-Ramirez S."/>
            <person name="Szollosi G.J."/>
            <person name="Szarkandi J.G."/>
            <person name="Papp V."/>
            <person name="Albert L."/>
            <person name="Andreopoulos W."/>
            <person name="Angelini C."/>
            <person name="Antonin V."/>
            <person name="Barry K.W."/>
            <person name="Bougher N.L."/>
            <person name="Buchanan P."/>
            <person name="Buyck B."/>
            <person name="Bense V."/>
            <person name="Catcheside P."/>
            <person name="Chovatia M."/>
            <person name="Cooper J."/>
            <person name="Damon W."/>
            <person name="Desjardin D."/>
            <person name="Finy P."/>
            <person name="Geml J."/>
            <person name="Haridas S."/>
            <person name="Hughes K."/>
            <person name="Justo A."/>
            <person name="Karasinski D."/>
            <person name="Kautmanova I."/>
            <person name="Kiss B."/>
            <person name="Kocsube S."/>
            <person name="Kotiranta H."/>
            <person name="LaButti K.M."/>
            <person name="Lechner B.E."/>
            <person name="Liimatainen K."/>
            <person name="Lipzen A."/>
            <person name="Lukacs Z."/>
            <person name="Mihaltcheva S."/>
            <person name="Morgado L.N."/>
            <person name="Niskanen T."/>
            <person name="Noordeloos M.E."/>
            <person name="Ohm R.A."/>
            <person name="Ortiz-Santana B."/>
            <person name="Ovrebo C."/>
            <person name="Racz N."/>
            <person name="Riley R."/>
            <person name="Savchenko A."/>
            <person name="Shiryaev A."/>
            <person name="Soop K."/>
            <person name="Spirin V."/>
            <person name="Szebenyi C."/>
            <person name="Tomsovsky M."/>
            <person name="Tulloss R.E."/>
            <person name="Uehling J."/>
            <person name="Grigoriev I.V."/>
            <person name="Vagvolgyi C."/>
            <person name="Papp T."/>
            <person name="Martin F.M."/>
            <person name="Miettinen O."/>
            <person name="Hibbett D.S."/>
            <person name="Nagy L.G."/>
        </authorList>
    </citation>
    <scope>NUCLEOTIDE SEQUENCE [LARGE SCALE GENOMIC DNA]</scope>
    <source>
        <strain evidence="2 3">CBS 962.96</strain>
    </source>
</reference>
<proteinExistence type="predicted"/>
<dbReference type="Pfam" id="PF20209">
    <property type="entry name" value="DUF6570"/>
    <property type="match status" value="1"/>
</dbReference>
<evidence type="ECO:0000313" key="3">
    <source>
        <dbReference type="Proteomes" id="UP000297245"/>
    </source>
</evidence>
<name>A0A4S8LTQ1_DENBC</name>
<dbReference type="InterPro" id="IPR046700">
    <property type="entry name" value="DUF6570"/>
</dbReference>
<dbReference type="Proteomes" id="UP000297245">
    <property type="component" value="Unassembled WGS sequence"/>
</dbReference>
<keyword evidence="3" id="KW-1185">Reference proteome</keyword>
<accession>A0A4S8LTQ1</accession>
<organism evidence="2 3">
    <name type="scientific">Dendrothele bispora (strain CBS 962.96)</name>
    <dbReference type="NCBI Taxonomy" id="1314807"/>
    <lineage>
        <taxon>Eukaryota</taxon>
        <taxon>Fungi</taxon>
        <taxon>Dikarya</taxon>
        <taxon>Basidiomycota</taxon>
        <taxon>Agaricomycotina</taxon>
        <taxon>Agaricomycetes</taxon>
        <taxon>Agaricomycetidae</taxon>
        <taxon>Agaricales</taxon>
        <taxon>Agaricales incertae sedis</taxon>
        <taxon>Dendrothele</taxon>
    </lineage>
</organism>
<dbReference type="AlphaFoldDB" id="A0A4S8LTQ1"/>
<gene>
    <name evidence="2" type="ORF">K435DRAFT_829580</name>
</gene>
<sequence>MIARCRAKCWIIQLKEEDQAKSDITQRGVKGHIIIYPQQPSAVSRILPPSIEEISSPICVLFIGSQPPTEEWLRTKAKPLTVRPAVVRRALCWLKIHNKLYRDIEINNGVLDSLPENYVLPVHIEHVPVSETLETLTSRYDSAATPEQPADAATRGDMEIPFESVVVTDVDGNASANELRAAAMRHVTNKGGAYVQVAHESVPANEFYNPDLFPMIYPTLFPYGIGGFENTLRTSAVSFKRHGNFASHQYES</sequence>
<dbReference type="EMBL" id="ML179264">
    <property type="protein sequence ID" value="THU92912.1"/>
    <property type="molecule type" value="Genomic_DNA"/>
</dbReference>
<evidence type="ECO:0000259" key="1">
    <source>
        <dbReference type="Pfam" id="PF20209"/>
    </source>
</evidence>
<feature type="domain" description="DUF6570" evidence="1">
    <location>
        <begin position="1"/>
        <end position="111"/>
    </location>
</feature>